<dbReference type="PANTHER" id="PTHR11764">
    <property type="entry name" value="TERPENE CYCLASE/MUTASE FAMILY MEMBER"/>
    <property type="match status" value="1"/>
</dbReference>
<dbReference type="InterPro" id="IPR032696">
    <property type="entry name" value="SQ_cyclase_C"/>
</dbReference>
<gene>
    <name evidence="12" type="ORF">ASPNIDRAFT_129183</name>
</gene>
<name>G3XLT0_ASPNA</name>
<evidence type="ECO:0000313" key="12">
    <source>
        <dbReference type="EMBL" id="EHA28592.1"/>
    </source>
</evidence>
<dbReference type="Pfam" id="PF04969">
    <property type="entry name" value="CS"/>
    <property type="match status" value="1"/>
</dbReference>
<evidence type="ECO:0000256" key="5">
    <source>
        <dbReference type="ARBA" id="ARBA00022955"/>
    </source>
</evidence>
<feature type="compositionally biased region" description="Basic and acidic residues" evidence="9">
    <location>
        <begin position="755"/>
        <end position="765"/>
    </location>
</feature>
<dbReference type="GO" id="GO:0016104">
    <property type="term" value="P:triterpenoid biosynthetic process"/>
    <property type="evidence" value="ECO:0007669"/>
    <property type="project" value="InterPro"/>
</dbReference>
<feature type="region of interest" description="Disordered" evidence="9">
    <location>
        <begin position="743"/>
        <end position="765"/>
    </location>
</feature>
<dbReference type="SUPFAM" id="SSF49764">
    <property type="entry name" value="HSP20-like chaperones"/>
    <property type="match status" value="1"/>
</dbReference>
<dbReference type="STRING" id="380704.G3XLT0"/>
<dbReference type="AlphaFoldDB" id="G3XLT0"/>
<feature type="region of interest" description="Disordered" evidence="9">
    <location>
        <begin position="991"/>
        <end position="1020"/>
    </location>
</feature>
<sequence length="1020" mass="115020">MDWECVNPVPPEIWYWVICGWDTDSTRLLPDWVPFAPWRWWIHIRQVFLPMSYLWSKRFSHPLDPLTKQLRQELYTQPYDSIDFAAHRNSIHKADNYYPKTWLLNTLNSLLVNIWNPYLRVPAIVRRAEEWTWELVRMEDENTDYAGLGPVSNPFNMIVCYEHDGPDSYSVRRHRERLHDYMWMKDEGMLMNGTNGVQVWDTAFITQSIVVAGFGDDPKWRPMLTKALEFLEDHQLRENVPDQEKCYRQHRKGAWPFSNKTQGYTVSDCTAEGLRSTIQLQEMHNFPKLISEERLKDSVDCLLLMQNPTGGFTEYETTRASEKVEWLNAAEVFGGIMIGYDYPECTTASVTALSLFSKYYPNYRAAEIKSAKEKAVQYIKRVQRADGSWYGSWGICFTYAAMFALESLASIGETYETSADSRRGCEFLISKQKEDGGWGESYLSSEKHVYVQHEKSQVVQTAWASLALMEAGYPHKEPLRKAMQLLMSRQQANGEWLQESIEGVFNQSCMISYPNYKLYWPIRALGLYARKFGNEELAQRNTSIQTPPHSNPPPQNLKMNAASLGDTALQQSDPHTATIHYTTALLTHPRSPSYFIKRSTAFSRLKPTPNLSAALRDAESAVLLARERGKRELIVEAQMRRAIVLFLMGRYVAAEGVVGVVEGMIGLDKDGNGGEDKEEKVRKAMGGGAGKGIEAEVRIWGAKIRAKVNGLGEQSGERGEKVEEVPVGVKVPGEKELRGQLEELRGGKVGEGIGGEEKQSQKVEDKVEEKGRAEVKETQQQQQQQQQQVKVRHEWYQSGETVVVTLYVKGVPKDKVAIELKEDSTSIQFPLPSGAEYDFTLDPLFAPIDPSTSKVSVFSTKIEISLRKKTPGQKWSALESTTGPVISTPQPTVTPTTTTTQAQAPSYPTSSRHGAKDWDKLASSLTQKPKKDKTKSSSKPKDEQGEGEEDDGEASDAESINSDFGGGDAVDGFFKKLYANADPDTRRAMVKSYVESQGTSLSTNWDEVGQGPVKVRPPSE</sequence>
<keyword evidence="7" id="KW-0413">Isomerase</keyword>
<feature type="domain" description="SGS" evidence="10">
    <location>
        <begin position="906"/>
        <end position="1020"/>
    </location>
</feature>
<dbReference type="VEuPathDB" id="FungiDB:ASPNIDRAFT2_129183"/>
<comment type="caution">
    <text evidence="12">The sequence shown here is derived from an EMBL/GenBank/DDBJ whole genome shotgun (WGS) entry which is preliminary data.</text>
</comment>
<evidence type="ECO:0000256" key="2">
    <source>
        <dbReference type="ARBA" id="ARBA00009755"/>
    </source>
</evidence>
<dbReference type="PANTHER" id="PTHR11764:SF76">
    <property type="entry name" value="TERPENE CYCLASE_MUTASE FAMILY MEMBER"/>
    <property type="match status" value="1"/>
</dbReference>
<evidence type="ECO:0000259" key="11">
    <source>
        <dbReference type="PROSITE" id="PS51203"/>
    </source>
</evidence>
<accession>G3XLT0</accession>
<dbReference type="CDD" id="cd06466">
    <property type="entry name" value="p23_CS_SGT1_like"/>
    <property type="match status" value="1"/>
</dbReference>
<dbReference type="InterPro" id="IPR032697">
    <property type="entry name" value="SQ_cyclase_N"/>
</dbReference>
<dbReference type="InterPro" id="IPR007699">
    <property type="entry name" value="SGS_dom"/>
</dbReference>
<reference evidence="12 13" key="1">
    <citation type="journal article" date="2011" name="Genome Res.">
        <title>Comparative genomics of citric-acid-producing Aspergillus niger ATCC 1015 versus enzyme-producing CBS 513.88.</title>
        <authorList>
            <person name="Andersen M.R."/>
            <person name="Salazar M.P."/>
            <person name="Schaap P.J."/>
            <person name="van de Vondervoort P.J."/>
            <person name="Culley D."/>
            <person name="Thykaer J."/>
            <person name="Frisvad J.C."/>
            <person name="Nielsen K.F."/>
            <person name="Albang R."/>
            <person name="Albermann K."/>
            <person name="Berka R.M."/>
            <person name="Braus G.H."/>
            <person name="Braus-Stromeyer S.A."/>
            <person name="Corrochano L.M."/>
            <person name="Dai Z."/>
            <person name="van Dijck P.W."/>
            <person name="Hofmann G."/>
            <person name="Lasure L.L."/>
            <person name="Magnuson J.K."/>
            <person name="Menke H."/>
            <person name="Meijer M."/>
            <person name="Meijer S.L."/>
            <person name="Nielsen J.B."/>
            <person name="Nielsen M.L."/>
            <person name="van Ooyen A.J."/>
            <person name="Pel H.J."/>
            <person name="Poulsen L."/>
            <person name="Samson R.A."/>
            <person name="Stam H."/>
            <person name="Tsang A."/>
            <person name="van den Brink J.M."/>
            <person name="Atkins A."/>
            <person name="Aerts A."/>
            <person name="Shapiro H."/>
            <person name="Pangilinan J."/>
            <person name="Salamov A."/>
            <person name="Lou Y."/>
            <person name="Lindquist E."/>
            <person name="Lucas S."/>
            <person name="Grimwood J."/>
            <person name="Grigoriev I.V."/>
            <person name="Kubicek C.P."/>
            <person name="Martinez D."/>
            <person name="van Peij N.N."/>
            <person name="Roubos J.A."/>
            <person name="Nielsen J."/>
            <person name="Baker S.E."/>
        </authorList>
    </citation>
    <scope>NUCLEOTIDE SEQUENCE [LARGE SCALE GENOMIC DNA]</scope>
    <source>
        <strain evidence="13">ATCC 1015 / CBS 113.46 / FGSC A1144 / LSHB Ac4 / NCTC 3858a / NRRL 328 / USDA 3528.7</strain>
    </source>
</reference>
<dbReference type="Gene3D" id="1.50.10.20">
    <property type="match status" value="1"/>
</dbReference>
<feature type="region of interest" description="Disordered" evidence="9">
    <location>
        <begin position="868"/>
        <end position="971"/>
    </location>
</feature>
<dbReference type="OrthoDB" id="21502at2759"/>
<dbReference type="FunFam" id="1.50.10.20:FF:000003">
    <property type="entry name" value="Terpene cyclase/mutase family member"/>
    <property type="match status" value="1"/>
</dbReference>
<dbReference type="Pfam" id="PF05002">
    <property type="entry name" value="SGS"/>
    <property type="match status" value="1"/>
</dbReference>
<comment type="similarity">
    <text evidence="1">Belongs to the SGT1 family.</text>
</comment>
<evidence type="ECO:0000259" key="10">
    <source>
        <dbReference type="PROSITE" id="PS51048"/>
    </source>
</evidence>
<feature type="compositionally biased region" description="Polar residues" evidence="9">
    <location>
        <begin position="994"/>
        <end position="1005"/>
    </location>
</feature>
<dbReference type="Gene3D" id="1.25.40.10">
    <property type="entry name" value="Tetratricopeptide repeat domain"/>
    <property type="match status" value="1"/>
</dbReference>
<dbReference type="InterPro" id="IPR008930">
    <property type="entry name" value="Terpenoid_cyclase/PrenylTrfase"/>
</dbReference>
<dbReference type="Gene3D" id="2.60.40.790">
    <property type="match status" value="1"/>
</dbReference>
<evidence type="ECO:0000256" key="1">
    <source>
        <dbReference type="ARBA" id="ARBA00008509"/>
    </source>
</evidence>
<dbReference type="PROSITE" id="PS51048">
    <property type="entry name" value="SGS"/>
    <property type="match status" value="1"/>
</dbReference>
<evidence type="ECO:0000256" key="8">
    <source>
        <dbReference type="ARBA" id="ARBA00029485"/>
    </source>
</evidence>
<dbReference type="Pfam" id="PF13249">
    <property type="entry name" value="SQHop_cyclase_N"/>
    <property type="match status" value="1"/>
</dbReference>
<dbReference type="EMBL" id="ACJE01000001">
    <property type="protein sequence ID" value="EHA28592.1"/>
    <property type="molecule type" value="Genomic_DNA"/>
</dbReference>
<dbReference type="SUPFAM" id="SSF48239">
    <property type="entry name" value="Terpenoid cyclases/Protein prenyltransferases"/>
    <property type="match status" value="1"/>
</dbReference>
<dbReference type="SFLD" id="SFLDG01016">
    <property type="entry name" value="Prenyltransferase_Like_2"/>
    <property type="match status" value="1"/>
</dbReference>
<dbReference type="GO" id="GO:0000250">
    <property type="term" value="F:lanosterol synthase activity"/>
    <property type="evidence" value="ECO:0007669"/>
    <property type="project" value="UniProtKB-EC"/>
</dbReference>
<dbReference type="HOGENOM" id="CLU_006726_0_0_1"/>
<proteinExistence type="inferred from homology"/>
<dbReference type="NCBIfam" id="TIGR01787">
    <property type="entry name" value="squalene_cyclas"/>
    <property type="match status" value="1"/>
</dbReference>
<evidence type="ECO:0000256" key="6">
    <source>
        <dbReference type="ARBA" id="ARBA00023098"/>
    </source>
</evidence>
<evidence type="ECO:0000256" key="4">
    <source>
        <dbReference type="ARBA" id="ARBA00022737"/>
    </source>
</evidence>
<feature type="compositionally biased region" description="Acidic residues" evidence="9">
    <location>
        <begin position="945"/>
        <end position="956"/>
    </location>
</feature>
<dbReference type="SUPFAM" id="SSF48452">
    <property type="entry name" value="TPR-like"/>
    <property type="match status" value="1"/>
</dbReference>
<dbReference type="Pfam" id="PF13243">
    <property type="entry name" value="SQHop_cyclase_C"/>
    <property type="match status" value="1"/>
</dbReference>
<feature type="compositionally biased region" description="Basic residues" evidence="9">
    <location>
        <begin position="928"/>
        <end position="938"/>
    </location>
</feature>
<evidence type="ECO:0000313" key="13">
    <source>
        <dbReference type="Proteomes" id="UP000009038"/>
    </source>
</evidence>
<dbReference type="GO" id="GO:0005811">
    <property type="term" value="C:lipid droplet"/>
    <property type="evidence" value="ECO:0007669"/>
    <property type="project" value="InterPro"/>
</dbReference>
<dbReference type="CDD" id="cd02892">
    <property type="entry name" value="SQCY_1"/>
    <property type="match status" value="1"/>
</dbReference>
<dbReference type="PROSITE" id="PS51203">
    <property type="entry name" value="CS"/>
    <property type="match status" value="1"/>
</dbReference>
<keyword evidence="6" id="KW-0443">Lipid metabolism</keyword>
<evidence type="ECO:0000256" key="7">
    <source>
        <dbReference type="ARBA" id="ARBA00023235"/>
    </source>
</evidence>
<evidence type="ECO:0000256" key="3">
    <source>
        <dbReference type="ARBA" id="ARBA00022516"/>
    </source>
</evidence>
<protein>
    <recommendedName>
        <fullName evidence="8">lanosterol synthase</fullName>
        <ecNumber evidence="8">5.4.99.7</ecNumber>
    </recommendedName>
</protein>
<dbReference type="InterPro" id="IPR018333">
    <property type="entry name" value="Squalene_cyclase"/>
</dbReference>
<evidence type="ECO:0000256" key="9">
    <source>
        <dbReference type="SAM" id="MobiDB-lite"/>
    </source>
</evidence>
<feature type="domain" description="CS" evidence="11">
    <location>
        <begin position="788"/>
        <end position="879"/>
    </location>
</feature>
<dbReference type="GO" id="GO:0006696">
    <property type="term" value="P:ergosterol biosynthetic process"/>
    <property type="evidence" value="ECO:0007669"/>
    <property type="project" value="TreeGrafter"/>
</dbReference>
<organism evidence="12 13">
    <name type="scientific">Aspergillus niger (strain ATCC 1015 / CBS 113.46 / FGSC A1144 / LSHB Ac4 / NCTC 3858a / NRRL 328 / USDA 3528.7)</name>
    <dbReference type="NCBI Taxonomy" id="380704"/>
    <lineage>
        <taxon>Eukaryota</taxon>
        <taxon>Fungi</taxon>
        <taxon>Dikarya</taxon>
        <taxon>Ascomycota</taxon>
        <taxon>Pezizomycotina</taxon>
        <taxon>Eurotiomycetes</taxon>
        <taxon>Eurotiomycetidae</taxon>
        <taxon>Eurotiales</taxon>
        <taxon>Aspergillaceae</taxon>
        <taxon>Aspergillus</taxon>
        <taxon>Aspergillus subgen. Circumdati</taxon>
    </lineage>
</organism>
<dbReference type="InterPro" id="IPR007052">
    <property type="entry name" value="CS_dom"/>
</dbReference>
<keyword evidence="5" id="KW-0752">Steroid biosynthesis</keyword>
<feature type="compositionally biased region" description="Low complexity" evidence="9">
    <location>
        <begin position="884"/>
        <end position="909"/>
    </location>
</feature>
<dbReference type="InterPro" id="IPR002365">
    <property type="entry name" value="Terpene_synthase_CS"/>
</dbReference>
<keyword evidence="3" id="KW-0444">Lipid biosynthesis</keyword>
<comment type="similarity">
    <text evidence="2">Belongs to the terpene cyclase/mutase family.</text>
</comment>
<dbReference type="EC" id="5.4.99.7" evidence="8"/>
<dbReference type="Proteomes" id="UP000009038">
    <property type="component" value="Unassembled WGS sequence"/>
</dbReference>
<dbReference type="InterPro" id="IPR008978">
    <property type="entry name" value="HSP20-like_chaperone"/>
</dbReference>
<dbReference type="InterPro" id="IPR011990">
    <property type="entry name" value="TPR-like_helical_dom_sf"/>
</dbReference>
<dbReference type="PROSITE" id="PS01074">
    <property type="entry name" value="TERPENE_SYNTHASES"/>
    <property type="match status" value="1"/>
</dbReference>
<keyword evidence="4" id="KW-0677">Repeat</keyword>